<proteinExistence type="predicted"/>
<feature type="transmembrane region" description="Helical" evidence="1">
    <location>
        <begin position="36"/>
        <end position="54"/>
    </location>
</feature>
<name>A0AAV4MW93_CAEEX</name>
<organism evidence="2 3">
    <name type="scientific">Caerostris extrusa</name>
    <name type="common">Bark spider</name>
    <name type="synonym">Caerostris bankana</name>
    <dbReference type="NCBI Taxonomy" id="172846"/>
    <lineage>
        <taxon>Eukaryota</taxon>
        <taxon>Metazoa</taxon>
        <taxon>Ecdysozoa</taxon>
        <taxon>Arthropoda</taxon>
        <taxon>Chelicerata</taxon>
        <taxon>Arachnida</taxon>
        <taxon>Araneae</taxon>
        <taxon>Araneomorphae</taxon>
        <taxon>Entelegynae</taxon>
        <taxon>Araneoidea</taxon>
        <taxon>Araneidae</taxon>
        <taxon>Caerostris</taxon>
    </lineage>
</organism>
<reference evidence="2 3" key="1">
    <citation type="submission" date="2021-06" db="EMBL/GenBank/DDBJ databases">
        <title>Caerostris extrusa draft genome.</title>
        <authorList>
            <person name="Kono N."/>
            <person name="Arakawa K."/>
        </authorList>
    </citation>
    <scope>NUCLEOTIDE SEQUENCE [LARGE SCALE GENOMIC DNA]</scope>
</reference>
<sequence>MCATKAAFDSKIVNSASSSLMKHAPLFKLRSLPTGGFIYFGIFIVNILLLNWGISNVGGGKQSSFFFPRYSLALQVTVIAYGWRVRNHYLIGFEGYFLFVYVATVMAWLPGDQGLRHVGVGCFDEQIFIAFIGNYSD</sequence>
<evidence type="ECO:0000313" key="3">
    <source>
        <dbReference type="Proteomes" id="UP001054945"/>
    </source>
</evidence>
<gene>
    <name evidence="2" type="ORF">CEXT_640761</name>
</gene>
<keyword evidence="3" id="KW-1185">Reference proteome</keyword>
<keyword evidence="1" id="KW-0812">Transmembrane</keyword>
<comment type="caution">
    <text evidence="2">The sequence shown here is derived from an EMBL/GenBank/DDBJ whole genome shotgun (WGS) entry which is preliminary data.</text>
</comment>
<protein>
    <submittedName>
        <fullName evidence="2">Uncharacterized protein</fullName>
    </submittedName>
</protein>
<dbReference type="AlphaFoldDB" id="A0AAV4MW93"/>
<feature type="transmembrane region" description="Helical" evidence="1">
    <location>
        <begin position="66"/>
        <end position="83"/>
    </location>
</feature>
<evidence type="ECO:0000256" key="1">
    <source>
        <dbReference type="SAM" id="Phobius"/>
    </source>
</evidence>
<keyword evidence="1" id="KW-1133">Transmembrane helix</keyword>
<dbReference type="Proteomes" id="UP001054945">
    <property type="component" value="Unassembled WGS sequence"/>
</dbReference>
<feature type="transmembrane region" description="Helical" evidence="1">
    <location>
        <begin position="89"/>
        <end position="109"/>
    </location>
</feature>
<accession>A0AAV4MW93</accession>
<dbReference type="EMBL" id="BPLR01002655">
    <property type="protein sequence ID" value="GIX76206.1"/>
    <property type="molecule type" value="Genomic_DNA"/>
</dbReference>
<evidence type="ECO:0000313" key="2">
    <source>
        <dbReference type="EMBL" id="GIX76206.1"/>
    </source>
</evidence>
<keyword evidence="1" id="KW-0472">Membrane</keyword>